<dbReference type="STRING" id="112498.A0A2D3VQT5"/>
<dbReference type="PROSITE" id="PS00061">
    <property type="entry name" value="ADH_SHORT"/>
    <property type="match status" value="1"/>
</dbReference>
<sequence length="255" mass="27464">MTTIQKVALVTAGTAGLGAAICHSLARSGFRLAINFANNEGRAKNLIEELNKIPSSNGTSDSPRFESFRADVGDRPAVQKLVQDTVTTFGRIDVVVSNAGWTRITNFQNLEEGMVDEDWDKCFIYNVKSHLWLLHAAKFELEKSEGAFITSASIAGVKPTGSSLPYAVTKAAAIHLSKALAAICSPKVRVNSISPGLLLTEWGMKFPEEKREAAREATQLKRLATVEDCAEQVRALALSQSMTGQNIIIDGGASL</sequence>
<protein>
    <submittedName>
        <fullName evidence="4">Related to cis-1,2-dihydro-1,2-dihydroxynaphthalene dehydrogenase</fullName>
    </submittedName>
</protein>
<dbReference type="PANTHER" id="PTHR43618:SF13">
    <property type="entry name" value="CHAIN DEHYDROGENASE, PUTATIVE (AFU_ORTHOLOGUE AFUA_1G17650)-RELATED"/>
    <property type="match status" value="1"/>
</dbReference>
<dbReference type="InterPro" id="IPR020904">
    <property type="entry name" value="Sc_DH/Rdtase_CS"/>
</dbReference>
<evidence type="ECO:0000256" key="1">
    <source>
        <dbReference type="ARBA" id="ARBA00006484"/>
    </source>
</evidence>
<reference evidence="4 5" key="1">
    <citation type="submission" date="2016-03" db="EMBL/GenBank/DDBJ databases">
        <authorList>
            <person name="Ploux O."/>
        </authorList>
    </citation>
    <scope>NUCLEOTIDE SEQUENCE [LARGE SCALE GENOMIC DNA]</scope>
    <source>
        <strain evidence="4 5">URUG2</strain>
    </source>
</reference>
<keyword evidence="3" id="KW-0560">Oxidoreductase</keyword>
<dbReference type="AlphaFoldDB" id="A0A2D3VQT5"/>
<evidence type="ECO:0000256" key="3">
    <source>
        <dbReference type="ARBA" id="ARBA00023002"/>
    </source>
</evidence>
<dbReference type="PRINTS" id="PR00080">
    <property type="entry name" value="SDRFAMILY"/>
</dbReference>
<keyword evidence="2" id="KW-0521">NADP</keyword>
<dbReference type="InterPro" id="IPR002347">
    <property type="entry name" value="SDR_fam"/>
</dbReference>
<accession>A0A2D3VQT5</accession>
<dbReference type="RefSeq" id="XP_023632437.1">
    <property type="nucleotide sequence ID" value="XM_023776669.1"/>
</dbReference>
<name>A0A2D3VQT5_9PEZI</name>
<dbReference type="EMBL" id="FJUY01000030">
    <property type="protein sequence ID" value="CZT25779.1"/>
    <property type="molecule type" value="Genomic_DNA"/>
</dbReference>
<evidence type="ECO:0000313" key="4">
    <source>
        <dbReference type="EMBL" id="CZT25779.1"/>
    </source>
</evidence>
<evidence type="ECO:0000313" key="5">
    <source>
        <dbReference type="Proteomes" id="UP000225277"/>
    </source>
</evidence>
<dbReference type="OrthoDB" id="37659at2759"/>
<dbReference type="InterPro" id="IPR036291">
    <property type="entry name" value="NAD(P)-bd_dom_sf"/>
</dbReference>
<dbReference type="Pfam" id="PF13561">
    <property type="entry name" value="adh_short_C2"/>
    <property type="match status" value="1"/>
</dbReference>
<organism evidence="4 5">
    <name type="scientific">Ramularia collo-cygni</name>
    <dbReference type="NCBI Taxonomy" id="112498"/>
    <lineage>
        <taxon>Eukaryota</taxon>
        <taxon>Fungi</taxon>
        <taxon>Dikarya</taxon>
        <taxon>Ascomycota</taxon>
        <taxon>Pezizomycotina</taxon>
        <taxon>Dothideomycetes</taxon>
        <taxon>Dothideomycetidae</taxon>
        <taxon>Mycosphaerellales</taxon>
        <taxon>Mycosphaerellaceae</taxon>
        <taxon>Ramularia</taxon>
    </lineage>
</organism>
<gene>
    <name evidence="4" type="ORF">RCC_11448</name>
</gene>
<dbReference type="Gene3D" id="3.40.50.720">
    <property type="entry name" value="NAD(P)-binding Rossmann-like Domain"/>
    <property type="match status" value="1"/>
</dbReference>
<dbReference type="GO" id="GO:0016491">
    <property type="term" value="F:oxidoreductase activity"/>
    <property type="evidence" value="ECO:0007669"/>
    <property type="project" value="UniProtKB-KW"/>
</dbReference>
<evidence type="ECO:0000256" key="2">
    <source>
        <dbReference type="ARBA" id="ARBA00022857"/>
    </source>
</evidence>
<dbReference type="CDD" id="cd05233">
    <property type="entry name" value="SDR_c"/>
    <property type="match status" value="1"/>
</dbReference>
<dbReference type="InterPro" id="IPR052178">
    <property type="entry name" value="Sec_Metab_Biosynth_SDR"/>
</dbReference>
<comment type="similarity">
    <text evidence="1">Belongs to the short-chain dehydrogenases/reductases (SDR) family.</text>
</comment>
<dbReference type="PRINTS" id="PR00081">
    <property type="entry name" value="GDHRDH"/>
</dbReference>
<dbReference type="Proteomes" id="UP000225277">
    <property type="component" value="Unassembled WGS sequence"/>
</dbReference>
<keyword evidence="5" id="KW-1185">Reference proteome</keyword>
<proteinExistence type="inferred from homology"/>
<dbReference type="SUPFAM" id="SSF51735">
    <property type="entry name" value="NAD(P)-binding Rossmann-fold domains"/>
    <property type="match status" value="1"/>
</dbReference>
<dbReference type="PANTHER" id="PTHR43618">
    <property type="entry name" value="7-ALPHA-HYDROXYSTEROID DEHYDROGENASE"/>
    <property type="match status" value="1"/>
</dbReference>
<dbReference type="GeneID" id="35606466"/>